<dbReference type="Proteomes" id="UP000799437">
    <property type="component" value="Unassembled WGS sequence"/>
</dbReference>
<dbReference type="GeneID" id="54488720"/>
<keyword evidence="1" id="KW-0472">Membrane</keyword>
<dbReference type="RefSeq" id="XP_033595929.1">
    <property type="nucleotide sequence ID" value="XM_033747666.1"/>
</dbReference>
<name>A0A6A6VS18_9PEZI</name>
<evidence type="ECO:0000313" key="3">
    <source>
        <dbReference type="Proteomes" id="UP000799437"/>
    </source>
</evidence>
<dbReference type="EMBL" id="ML996584">
    <property type="protein sequence ID" value="KAF2753478.1"/>
    <property type="molecule type" value="Genomic_DNA"/>
</dbReference>
<feature type="transmembrane region" description="Helical" evidence="1">
    <location>
        <begin position="38"/>
        <end position="56"/>
    </location>
</feature>
<evidence type="ECO:0000256" key="1">
    <source>
        <dbReference type="SAM" id="Phobius"/>
    </source>
</evidence>
<sequence>MRSAANQRCSVLLHVTGFIIRVAVFITIGYGANVLIDSGLDLLNCILGVLYAWYTIDKNDFTNYYLCADVMVRKGSEVLYQSPDWSRYITLFVFIRGLHRQQPYNVVG</sequence>
<evidence type="ECO:0000313" key="2">
    <source>
        <dbReference type="EMBL" id="KAF2753478.1"/>
    </source>
</evidence>
<gene>
    <name evidence="2" type="ORF">EJ05DRAFT_505114</name>
</gene>
<keyword evidence="1" id="KW-1133">Transmembrane helix</keyword>
<reference evidence="2" key="1">
    <citation type="journal article" date="2020" name="Stud. Mycol.">
        <title>101 Dothideomycetes genomes: a test case for predicting lifestyles and emergence of pathogens.</title>
        <authorList>
            <person name="Haridas S."/>
            <person name="Albert R."/>
            <person name="Binder M."/>
            <person name="Bloem J."/>
            <person name="Labutti K."/>
            <person name="Salamov A."/>
            <person name="Andreopoulos B."/>
            <person name="Baker S."/>
            <person name="Barry K."/>
            <person name="Bills G."/>
            <person name="Bluhm B."/>
            <person name="Cannon C."/>
            <person name="Castanera R."/>
            <person name="Culley D."/>
            <person name="Daum C."/>
            <person name="Ezra D."/>
            <person name="Gonzalez J."/>
            <person name="Henrissat B."/>
            <person name="Kuo A."/>
            <person name="Liang C."/>
            <person name="Lipzen A."/>
            <person name="Lutzoni F."/>
            <person name="Magnuson J."/>
            <person name="Mondo S."/>
            <person name="Nolan M."/>
            <person name="Ohm R."/>
            <person name="Pangilinan J."/>
            <person name="Park H.-J."/>
            <person name="Ramirez L."/>
            <person name="Alfaro M."/>
            <person name="Sun H."/>
            <person name="Tritt A."/>
            <person name="Yoshinaga Y."/>
            <person name="Zwiers L.-H."/>
            <person name="Turgeon B."/>
            <person name="Goodwin S."/>
            <person name="Spatafora J."/>
            <person name="Crous P."/>
            <person name="Grigoriev I."/>
        </authorList>
    </citation>
    <scope>NUCLEOTIDE SEQUENCE</scope>
    <source>
        <strain evidence="2">CBS 121739</strain>
    </source>
</reference>
<accession>A0A6A6VS18</accession>
<feature type="transmembrane region" description="Helical" evidence="1">
    <location>
        <begin position="12"/>
        <end position="32"/>
    </location>
</feature>
<keyword evidence="3" id="KW-1185">Reference proteome</keyword>
<keyword evidence="1" id="KW-0812">Transmembrane</keyword>
<organism evidence="2 3">
    <name type="scientific">Pseudovirgaria hyperparasitica</name>
    <dbReference type="NCBI Taxonomy" id="470096"/>
    <lineage>
        <taxon>Eukaryota</taxon>
        <taxon>Fungi</taxon>
        <taxon>Dikarya</taxon>
        <taxon>Ascomycota</taxon>
        <taxon>Pezizomycotina</taxon>
        <taxon>Dothideomycetes</taxon>
        <taxon>Dothideomycetes incertae sedis</taxon>
        <taxon>Acrospermales</taxon>
        <taxon>Acrospermaceae</taxon>
        <taxon>Pseudovirgaria</taxon>
    </lineage>
</organism>
<dbReference type="AlphaFoldDB" id="A0A6A6VS18"/>
<proteinExistence type="predicted"/>
<protein>
    <submittedName>
        <fullName evidence="2">Uncharacterized protein</fullName>
    </submittedName>
</protein>